<name>A0ABW7ZBS7_9ACTN</name>
<dbReference type="Pfam" id="PF07876">
    <property type="entry name" value="Dabb"/>
    <property type="match status" value="1"/>
</dbReference>
<reference evidence="3 4" key="1">
    <citation type="submission" date="2024-10" db="EMBL/GenBank/DDBJ databases">
        <title>The Natural Products Discovery Center: Release of the First 8490 Sequenced Strains for Exploring Actinobacteria Biosynthetic Diversity.</title>
        <authorList>
            <person name="Kalkreuter E."/>
            <person name="Kautsar S.A."/>
            <person name="Yang D."/>
            <person name="Bader C.D."/>
            <person name="Teijaro C.N."/>
            <person name="Fluegel L."/>
            <person name="Davis C.M."/>
            <person name="Simpson J.R."/>
            <person name="Lauterbach L."/>
            <person name="Steele A.D."/>
            <person name="Gui C."/>
            <person name="Meng S."/>
            <person name="Li G."/>
            <person name="Viehrig K."/>
            <person name="Ye F."/>
            <person name="Su P."/>
            <person name="Kiefer A.F."/>
            <person name="Nichols A."/>
            <person name="Cepeda A.J."/>
            <person name="Yan W."/>
            <person name="Fan B."/>
            <person name="Jiang Y."/>
            <person name="Adhikari A."/>
            <person name="Zheng C.-J."/>
            <person name="Schuster L."/>
            <person name="Cowan T.M."/>
            <person name="Smanski M.J."/>
            <person name="Chevrette M.G."/>
            <person name="De Carvalho L.P.S."/>
            <person name="Shen B."/>
        </authorList>
    </citation>
    <scope>NUCLEOTIDE SEQUENCE [LARGE SCALE GENOMIC DNA]</scope>
    <source>
        <strain evidence="3 4">NPDC050545</strain>
    </source>
</reference>
<evidence type="ECO:0000256" key="1">
    <source>
        <dbReference type="ARBA" id="ARBA00011738"/>
    </source>
</evidence>
<dbReference type="SUPFAM" id="SSF54909">
    <property type="entry name" value="Dimeric alpha+beta barrel"/>
    <property type="match status" value="1"/>
</dbReference>
<keyword evidence="4" id="KW-1185">Reference proteome</keyword>
<dbReference type="PROSITE" id="PS51502">
    <property type="entry name" value="S_R_A_B_BARREL"/>
    <property type="match status" value="1"/>
</dbReference>
<feature type="domain" description="Stress-response A/B barrel" evidence="2">
    <location>
        <begin position="2"/>
        <end position="95"/>
    </location>
</feature>
<dbReference type="PANTHER" id="PTHR33178">
    <property type="match status" value="1"/>
</dbReference>
<dbReference type="SMART" id="SM00886">
    <property type="entry name" value="Dabb"/>
    <property type="match status" value="1"/>
</dbReference>
<comment type="caution">
    <text evidence="3">The sequence shown here is derived from an EMBL/GenBank/DDBJ whole genome shotgun (WGS) entry which is preliminary data.</text>
</comment>
<dbReference type="EMBL" id="JBITGY010000021">
    <property type="protein sequence ID" value="MFI6505606.1"/>
    <property type="molecule type" value="Genomic_DNA"/>
</dbReference>
<dbReference type="Proteomes" id="UP001612741">
    <property type="component" value="Unassembled WGS sequence"/>
</dbReference>
<dbReference type="InterPro" id="IPR013097">
    <property type="entry name" value="Dabb"/>
</dbReference>
<dbReference type="Gene3D" id="3.30.70.100">
    <property type="match status" value="1"/>
</dbReference>
<dbReference type="InterPro" id="IPR011008">
    <property type="entry name" value="Dimeric_a/b-barrel"/>
</dbReference>
<dbReference type="InterPro" id="IPR044662">
    <property type="entry name" value="HS1/DABB1-like"/>
</dbReference>
<accession>A0ABW7ZBS7</accession>
<evidence type="ECO:0000313" key="3">
    <source>
        <dbReference type="EMBL" id="MFI6505606.1"/>
    </source>
</evidence>
<evidence type="ECO:0000259" key="2">
    <source>
        <dbReference type="PROSITE" id="PS51502"/>
    </source>
</evidence>
<evidence type="ECO:0000313" key="4">
    <source>
        <dbReference type="Proteomes" id="UP001612741"/>
    </source>
</evidence>
<gene>
    <name evidence="3" type="ORF">ACIBG2_50065</name>
</gene>
<dbReference type="PANTHER" id="PTHR33178:SF10">
    <property type="entry name" value="STRESS-RESPONSE A_B BARREL DOMAIN-CONTAINING PROTEIN"/>
    <property type="match status" value="1"/>
</dbReference>
<protein>
    <submittedName>
        <fullName evidence="3">Dabb family protein</fullName>
    </submittedName>
</protein>
<dbReference type="RefSeq" id="WP_397091879.1">
    <property type="nucleotide sequence ID" value="NZ_JBITGY010000021.1"/>
</dbReference>
<comment type="subunit">
    <text evidence="1">Homodimer.</text>
</comment>
<organism evidence="3 4">
    <name type="scientific">Nonomuraea typhae</name>
    <dbReference type="NCBI Taxonomy" id="2603600"/>
    <lineage>
        <taxon>Bacteria</taxon>
        <taxon>Bacillati</taxon>
        <taxon>Actinomycetota</taxon>
        <taxon>Actinomycetes</taxon>
        <taxon>Streptosporangiales</taxon>
        <taxon>Streptosporangiaceae</taxon>
        <taxon>Nonomuraea</taxon>
    </lineage>
</organism>
<sequence length="97" mass="10424">MIRHIALMTWSEEATDEQKAAVAEGLAALPAVIPQLRRFDLGADLGLAPGTSDFAVVAEFDSVADYEVYRDHPAHQAVLAERVKPILAGRAAVQVTL</sequence>
<proteinExistence type="predicted"/>